<organism evidence="3 4">
    <name type="scientific">Diplocarpon rosae</name>
    <dbReference type="NCBI Taxonomy" id="946125"/>
    <lineage>
        <taxon>Eukaryota</taxon>
        <taxon>Fungi</taxon>
        <taxon>Dikarya</taxon>
        <taxon>Ascomycota</taxon>
        <taxon>Pezizomycotina</taxon>
        <taxon>Leotiomycetes</taxon>
        <taxon>Helotiales</taxon>
        <taxon>Drepanopezizaceae</taxon>
        <taxon>Diplocarpon</taxon>
    </lineage>
</organism>
<comment type="caution">
    <text evidence="3">The sequence shown here is derived from an EMBL/GenBank/DDBJ whole genome shotgun (WGS) entry which is preliminary data.</text>
</comment>
<feature type="domain" description="Myb-like DNA-binding" evidence="2">
    <location>
        <begin position="16"/>
        <end position="62"/>
    </location>
</feature>
<protein>
    <recommendedName>
        <fullName evidence="2">Myb-like DNA-binding domain-containing protein</fullName>
    </recommendedName>
</protein>
<evidence type="ECO:0000256" key="1">
    <source>
        <dbReference type="SAM" id="MobiDB-lite"/>
    </source>
</evidence>
<feature type="region of interest" description="Disordered" evidence="1">
    <location>
        <begin position="65"/>
        <end position="162"/>
    </location>
</feature>
<name>A0AAD9WA98_9HELO</name>
<dbReference type="Proteomes" id="UP001285354">
    <property type="component" value="Unassembled WGS sequence"/>
</dbReference>
<dbReference type="EMBL" id="JAUBYV010000010">
    <property type="protein sequence ID" value="KAK2624212.1"/>
    <property type="molecule type" value="Genomic_DNA"/>
</dbReference>
<evidence type="ECO:0000313" key="3">
    <source>
        <dbReference type="EMBL" id="KAK2624212.1"/>
    </source>
</evidence>
<feature type="compositionally biased region" description="Basic residues" evidence="1">
    <location>
        <begin position="97"/>
        <end position="110"/>
    </location>
</feature>
<evidence type="ECO:0000259" key="2">
    <source>
        <dbReference type="Pfam" id="PF22980"/>
    </source>
</evidence>
<dbReference type="AlphaFoldDB" id="A0AAD9WA98"/>
<accession>A0AAD9WA98</accession>
<dbReference type="Pfam" id="PF22980">
    <property type="entry name" value="Myb_DNA-bind_8"/>
    <property type="match status" value="1"/>
</dbReference>
<proteinExistence type="predicted"/>
<gene>
    <name evidence="3" type="ORF">QTJ16_006162</name>
</gene>
<sequence length="162" mass="17710">MSEKAGAKIVEPTAKEAMFFLLILSNMKNKPDVDWTVVAEKASLSNAATASTRYGQIKKKLGFTKTYVSPADPGSKAARGKKMEANGSGTNLTPARVTKKRSPSKPKALKAKPEYDFEPKKDEEDHNVKQELTVKQGDGGISGFEDDAPYMRSHLEIGNQYT</sequence>
<feature type="compositionally biased region" description="Basic and acidic residues" evidence="1">
    <location>
        <begin position="111"/>
        <end position="129"/>
    </location>
</feature>
<keyword evidence="4" id="KW-1185">Reference proteome</keyword>
<dbReference type="InterPro" id="IPR054505">
    <property type="entry name" value="Myb_DNA-bind_8"/>
</dbReference>
<reference evidence="3" key="1">
    <citation type="submission" date="2023-06" db="EMBL/GenBank/DDBJ databases">
        <title>Draft genome of Marssonina rosae.</title>
        <authorList>
            <person name="Cheng Q."/>
        </authorList>
    </citation>
    <scope>NUCLEOTIDE SEQUENCE</scope>
    <source>
        <strain evidence="3">R4</strain>
    </source>
</reference>
<evidence type="ECO:0000313" key="4">
    <source>
        <dbReference type="Proteomes" id="UP001285354"/>
    </source>
</evidence>